<proteinExistence type="inferred from homology"/>
<keyword evidence="4 6" id="KW-1133">Transmembrane helix</keyword>
<reference evidence="8" key="4">
    <citation type="submission" date="2025-09" db="UniProtKB">
        <authorList>
            <consortium name="Ensembl"/>
        </authorList>
    </citation>
    <scope>IDENTIFICATION</scope>
</reference>
<evidence type="ECO:0000256" key="5">
    <source>
        <dbReference type="ARBA" id="ARBA00023136"/>
    </source>
</evidence>
<feature type="transmembrane region" description="Helical" evidence="6">
    <location>
        <begin position="137"/>
        <end position="165"/>
    </location>
</feature>
<dbReference type="InParanoid" id="F6XD75"/>
<feature type="domain" description="Polycystin cation channel PKD1/PKD2" evidence="7">
    <location>
        <begin position="4"/>
        <end position="163"/>
    </location>
</feature>
<name>F6XD75_CIOIN</name>
<dbReference type="PANTHER" id="PTHR10877:SF150">
    <property type="entry name" value="REJ DOMAIN-CONTAINING PROTEIN"/>
    <property type="match status" value="1"/>
</dbReference>
<reference evidence="8" key="2">
    <citation type="journal article" date="2008" name="Genome Biol.">
        <title>Improved genome assembly and evidence-based global gene model set for the chordate Ciona intestinalis: new insight into intron and operon populations.</title>
        <authorList>
            <person name="Satou Y."/>
            <person name="Mineta K."/>
            <person name="Ogasawara M."/>
            <person name="Sasakura Y."/>
            <person name="Shoguchi E."/>
            <person name="Ueno K."/>
            <person name="Yamada L."/>
            <person name="Matsumoto J."/>
            <person name="Wasserscheid J."/>
            <person name="Dewar K."/>
            <person name="Wiley G.B."/>
            <person name="Macmil S.L."/>
            <person name="Roe B.A."/>
            <person name="Zeller R.W."/>
            <person name="Hastings K.E."/>
            <person name="Lemaire P."/>
            <person name="Lindquist E."/>
            <person name="Endo T."/>
            <person name="Hotta K."/>
            <person name="Inaba K."/>
        </authorList>
    </citation>
    <scope>NUCLEOTIDE SEQUENCE [LARGE SCALE GENOMIC DNA]</scope>
    <source>
        <strain evidence="8">wild type</strain>
    </source>
</reference>
<comment type="subcellular location">
    <subcellularLocation>
        <location evidence="1">Membrane</location>
        <topology evidence="1">Multi-pass membrane protein</topology>
    </subcellularLocation>
</comment>
<dbReference type="HOGENOM" id="CLU_871407_0_0_1"/>
<comment type="similarity">
    <text evidence="2">Belongs to the polycystin family.</text>
</comment>
<dbReference type="GeneTree" id="ENSGT00940000164047"/>
<dbReference type="STRING" id="7719.ENSCINP00000023715"/>
<dbReference type="Pfam" id="PF08016">
    <property type="entry name" value="PKD_channel"/>
    <property type="match status" value="1"/>
</dbReference>
<evidence type="ECO:0000256" key="3">
    <source>
        <dbReference type="ARBA" id="ARBA00022692"/>
    </source>
</evidence>
<dbReference type="Ensembl" id="ENSCINT00000023961.2">
    <property type="protein sequence ID" value="ENSCINP00000023715.2"/>
    <property type="gene ID" value="ENSCING00000012781.2"/>
</dbReference>
<keyword evidence="9" id="KW-1185">Reference proteome</keyword>
<dbReference type="InterPro" id="IPR051223">
    <property type="entry name" value="Polycystin"/>
</dbReference>
<evidence type="ECO:0000313" key="9">
    <source>
        <dbReference type="Proteomes" id="UP000008144"/>
    </source>
</evidence>
<dbReference type="Proteomes" id="UP000008144">
    <property type="component" value="Chromosome 3"/>
</dbReference>
<reference evidence="9" key="1">
    <citation type="journal article" date="2002" name="Science">
        <title>The draft genome of Ciona intestinalis: insights into chordate and vertebrate origins.</title>
        <authorList>
            <person name="Dehal P."/>
            <person name="Satou Y."/>
            <person name="Campbell R.K."/>
            <person name="Chapman J."/>
            <person name="Degnan B."/>
            <person name="De Tomaso A."/>
            <person name="Davidson B."/>
            <person name="Di Gregorio A."/>
            <person name="Gelpke M."/>
            <person name="Goodstein D.M."/>
            <person name="Harafuji N."/>
            <person name="Hastings K.E."/>
            <person name="Ho I."/>
            <person name="Hotta K."/>
            <person name="Huang W."/>
            <person name="Kawashima T."/>
            <person name="Lemaire P."/>
            <person name="Martinez D."/>
            <person name="Meinertzhagen I.A."/>
            <person name="Necula S."/>
            <person name="Nonaka M."/>
            <person name="Putnam N."/>
            <person name="Rash S."/>
            <person name="Saiga H."/>
            <person name="Satake M."/>
            <person name="Terry A."/>
            <person name="Yamada L."/>
            <person name="Wang H.G."/>
            <person name="Awazu S."/>
            <person name="Azumi K."/>
            <person name="Boore J."/>
            <person name="Branno M."/>
            <person name="Chin-Bow S."/>
            <person name="DeSantis R."/>
            <person name="Doyle S."/>
            <person name="Francino P."/>
            <person name="Keys D.N."/>
            <person name="Haga S."/>
            <person name="Hayashi H."/>
            <person name="Hino K."/>
            <person name="Imai K.S."/>
            <person name="Inaba K."/>
            <person name="Kano S."/>
            <person name="Kobayashi K."/>
            <person name="Kobayashi M."/>
            <person name="Lee B.I."/>
            <person name="Makabe K.W."/>
            <person name="Manohar C."/>
            <person name="Matassi G."/>
            <person name="Medina M."/>
            <person name="Mochizuki Y."/>
            <person name="Mount S."/>
            <person name="Morishita T."/>
            <person name="Miura S."/>
            <person name="Nakayama A."/>
            <person name="Nishizaka S."/>
            <person name="Nomoto H."/>
            <person name="Ohta F."/>
            <person name="Oishi K."/>
            <person name="Rigoutsos I."/>
            <person name="Sano M."/>
            <person name="Sasaki A."/>
            <person name="Sasakura Y."/>
            <person name="Shoguchi E."/>
            <person name="Shin-i T."/>
            <person name="Spagnuolo A."/>
            <person name="Stainier D."/>
            <person name="Suzuki M.M."/>
            <person name="Tassy O."/>
            <person name="Takatori N."/>
            <person name="Tokuoka M."/>
            <person name="Yagi K."/>
            <person name="Yoshizaki F."/>
            <person name="Wada S."/>
            <person name="Zhang C."/>
            <person name="Hyatt P.D."/>
            <person name="Larimer F."/>
            <person name="Detter C."/>
            <person name="Doggett N."/>
            <person name="Glavina T."/>
            <person name="Hawkins T."/>
            <person name="Richardson P."/>
            <person name="Lucas S."/>
            <person name="Kohara Y."/>
            <person name="Levine M."/>
            <person name="Satoh N."/>
            <person name="Rokhsar D.S."/>
        </authorList>
    </citation>
    <scope>NUCLEOTIDE SEQUENCE [LARGE SCALE GENOMIC DNA]</scope>
</reference>
<evidence type="ECO:0000313" key="8">
    <source>
        <dbReference type="Ensembl" id="ENSCINP00000023715.2"/>
    </source>
</evidence>
<dbReference type="GO" id="GO:0016020">
    <property type="term" value="C:membrane"/>
    <property type="evidence" value="ECO:0007669"/>
    <property type="project" value="UniProtKB-SubCell"/>
</dbReference>
<evidence type="ECO:0000256" key="1">
    <source>
        <dbReference type="ARBA" id="ARBA00004141"/>
    </source>
</evidence>
<reference evidence="8" key="3">
    <citation type="submission" date="2025-08" db="UniProtKB">
        <authorList>
            <consortium name="Ensembl"/>
        </authorList>
    </citation>
    <scope>IDENTIFICATION</scope>
</reference>
<dbReference type="AlphaFoldDB" id="F6XD75"/>
<dbReference type="InterPro" id="IPR013122">
    <property type="entry name" value="PKD1_2_channel"/>
</dbReference>
<evidence type="ECO:0000259" key="7">
    <source>
        <dbReference type="Pfam" id="PF08016"/>
    </source>
</evidence>
<protein>
    <recommendedName>
        <fullName evidence="7">Polycystin cation channel PKD1/PKD2 domain-containing protein</fullName>
    </recommendedName>
</protein>
<sequence length="319" mass="36960">MTLVSHSIQEETLEKFQQNTYIFANFQTLATLNENLRYLAGFIIFLETMRVLEFFRHQKHMRKFSLLFLKSKKVLAEFFLHFLLSMAAYAGTALILFSQSSINFQTYAKTFQSLFGILLGDETYEEISMINRVMGKILFFVFSSHITFLLVNLFIGLIDILFHAIRDDPASVKSMKGEYFMVAIIQVVNFFRGMLNLDNILYNIEESDAEEDAEVLVVDKPDSAGVSQPLVRIRRKKKLRRKRRNRINPMKSGNLLRAEELSEAHLEALRKLRRLEKAVNDIDISSAQSRRQIAGLDLDAVADDVDFIYEGIRDELKYL</sequence>
<keyword evidence="3 6" id="KW-0812">Transmembrane</keyword>
<dbReference type="EMBL" id="EAAA01001692">
    <property type="status" value="NOT_ANNOTATED_CDS"/>
    <property type="molecule type" value="Genomic_DNA"/>
</dbReference>
<evidence type="ECO:0000256" key="4">
    <source>
        <dbReference type="ARBA" id="ARBA00022989"/>
    </source>
</evidence>
<feature type="transmembrane region" description="Helical" evidence="6">
    <location>
        <begin position="75"/>
        <end position="97"/>
    </location>
</feature>
<evidence type="ECO:0000256" key="2">
    <source>
        <dbReference type="ARBA" id="ARBA00007200"/>
    </source>
</evidence>
<accession>F6XD75</accession>
<dbReference type="PANTHER" id="PTHR10877">
    <property type="entry name" value="POLYCYSTIN FAMILY MEMBER"/>
    <property type="match status" value="1"/>
</dbReference>
<feature type="transmembrane region" description="Helical" evidence="6">
    <location>
        <begin position="36"/>
        <end position="55"/>
    </location>
</feature>
<keyword evidence="5 6" id="KW-0472">Membrane</keyword>
<evidence type="ECO:0000256" key="6">
    <source>
        <dbReference type="SAM" id="Phobius"/>
    </source>
</evidence>
<organism evidence="8 9">
    <name type="scientific">Ciona intestinalis</name>
    <name type="common">Transparent sea squirt</name>
    <name type="synonym">Ascidia intestinalis</name>
    <dbReference type="NCBI Taxonomy" id="7719"/>
    <lineage>
        <taxon>Eukaryota</taxon>
        <taxon>Metazoa</taxon>
        <taxon>Chordata</taxon>
        <taxon>Tunicata</taxon>
        <taxon>Ascidiacea</taxon>
        <taxon>Phlebobranchia</taxon>
        <taxon>Cionidae</taxon>
        <taxon>Ciona</taxon>
    </lineage>
</organism>